<reference evidence="9 10" key="1">
    <citation type="journal article" date="2018" name="Sci. Rep.">
        <title>Genomic signatures of local adaptation to the degree of environmental predictability in rotifers.</title>
        <authorList>
            <person name="Franch-Gras L."/>
            <person name="Hahn C."/>
            <person name="Garcia-Roger E.M."/>
            <person name="Carmona M.J."/>
            <person name="Serra M."/>
            <person name="Gomez A."/>
        </authorList>
    </citation>
    <scope>NUCLEOTIDE SEQUENCE [LARGE SCALE GENOMIC DNA]</scope>
    <source>
        <strain evidence="9">HYR1</strain>
    </source>
</reference>
<dbReference type="InterPro" id="IPR027417">
    <property type="entry name" value="P-loop_NTPase"/>
</dbReference>
<dbReference type="AlphaFoldDB" id="A0A3M7QKZ9"/>
<evidence type="ECO:0000313" key="9">
    <source>
        <dbReference type="EMBL" id="RNA11701.1"/>
    </source>
</evidence>
<comment type="caution">
    <text evidence="9">The sequence shown here is derived from an EMBL/GenBank/DDBJ whole genome shotgun (WGS) entry which is preliminary data.</text>
</comment>
<dbReference type="FunFam" id="3.40.50.300:FF:001018">
    <property type="entry name" value="Rab family GTPase"/>
    <property type="match status" value="1"/>
</dbReference>
<dbReference type="PROSITE" id="PS51420">
    <property type="entry name" value="RHO"/>
    <property type="match status" value="1"/>
</dbReference>
<dbReference type="InterPro" id="IPR050305">
    <property type="entry name" value="Small_GTPase_Rab"/>
</dbReference>
<gene>
    <name evidence="9" type="ORF">BpHYR1_036750</name>
</gene>
<sequence length="208" mass="23804">MAKQGYDYLFKILLIGDSGVGKTCLLCRFADDSFSSSFISTIGIDFKMKTIDMDGKKVKLQIWDTAGQERFYTITSTYYRGAMGIMLVYDITESKTFDSLAKWLRNIEENANEDVAKMLIGNKCDAEERRAVDSKRGKEASKSHNMPFLETSAKTNINVKRAFQEIAMMILEKRTDKDTDKKNEENTAKNINLKSQNRSYRLFKPNCC</sequence>
<dbReference type="SMART" id="SM00176">
    <property type="entry name" value="RAN"/>
    <property type="match status" value="1"/>
</dbReference>
<dbReference type="SMART" id="SM00173">
    <property type="entry name" value="RAS"/>
    <property type="match status" value="1"/>
</dbReference>
<dbReference type="SMART" id="SM00175">
    <property type="entry name" value="RAB"/>
    <property type="match status" value="1"/>
</dbReference>
<dbReference type="InterPro" id="IPR005225">
    <property type="entry name" value="Small_GTP-bd"/>
</dbReference>
<keyword evidence="4" id="KW-0449">Lipoprotein</keyword>
<dbReference type="PROSITE" id="PS51419">
    <property type="entry name" value="RAB"/>
    <property type="match status" value="1"/>
</dbReference>
<name>A0A3M7QKZ9_BRAPC</name>
<evidence type="ECO:0000256" key="3">
    <source>
        <dbReference type="ARBA" id="ARBA00023134"/>
    </source>
</evidence>
<keyword evidence="10" id="KW-1185">Reference proteome</keyword>
<dbReference type="GO" id="GO:0005525">
    <property type="term" value="F:GTP binding"/>
    <property type="evidence" value="ECO:0007669"/>
    <property type="project" value="UniProtKB-KW"/>
</dbReference>
<evidence type="ECO:0000256" key="7">
    <source>
        <dbReference type="ARBA" id="ARBA00067099"/>
    </source>
</evidence>
<dbReference type="Gene3D" id="3.40.50.300">
    <property type="entry name" value="P-loop containing nucleotide triphosphate hydrolases"/>
    <property type="match status" value="1"/>
</dbReference>
<dbReference type="PRINTS" id="PR00449">
    <property type="entry name" value="RASTRNSFRMNG"/>
</dbReference>
<dbReference type="NCBIfam" id="TIGR00231">
    <property type="entry name" value="small_GTP"/>
    <property type="match status" value="1"/>
</dbReference>
<accession>A0A3M7QKZ9</accession>
<evidence type="ECO:0000313" key="10">
    <source>
        <dbReference type="Proteomes" id="UP000276133"/>
    </source>
</evidence>
<organism evidence="9 10">
    <name type="scientific">Brachionus plicatilis</name>
    <name type="common">Marine rotifer</name>
    <name type="synonym">Brachionus muelleri</name>
    <dbReference type="NCBI Taxonomy" id="10195"/>
    <lineage>
        <taxon>Eukaryota</taxon>
        <taxon>Metazoa</taxon>
        <taxon>Spiralia</taxon>
        <taxon>Gnathifera</taxon>
        <taxon>Rotifera</taxon>
        <taxon>Eurotatoria</taxon>
        <taxon>Monogononta</taxon>
        <taxon>Pseudotrocha</taxon>
        <taxon>Ploima</taxon>
        <taxon>Brachionidae</taxon>
        <taxon>Brachionus</taxon>
    </lineage>
</organism>
<comment type="function">
    <text evidence="6">Protein transport. Probably involved in vesicular traffic from ER to Golgi.</text>
</comment>
<dbReference type="InterPro" id="IPR001806">
    <property type="entry name" value="Small_GTPase"/>
</dbReference>
<dbReference type="GO" id="GO:0003924">
    <property type="term" value="F:GTPase activity"/>
    <property type="evidence" value="ECO:0007669"/>
    <property type="project" value="InterPro"/>
</dbReference>
<proteinExistence type="inferred from homology"/>
<protein>
    <recommendedName>
        <fullName evidence="7">Ras-related protein Rab-1</fullName>
    </recommendedName>
    <alternativeName>
        <fullName evidence="8">Small GTP-binding protein rab1</fullName>
    </alternativeName>
</protein>
<dbReference type="SMART" id="SM00174">
    <property type="entry name" value="RHO"/>
    <property type="match status" value="1"/>
</dbReference>
<evidence type="ECO:0000256" key="2">
    <source>
        <dbReference type="ARBA" id="ARBA00022741"/>
    </source>
</evidence>
<comment type="similarity">
    <text evidence="1">Belongs to the small GTPase superfamily. Rab family.</text>
</comment>
<evidence type="ECO:0000256" key="4">
    <source>
        <dbReference type="ARBA" id="ARBA00023288"/>
    </source>
</evidence>
<evidence type="ECO:0000256" key="5">
    <source>
        <dbReference type="ARBA" id="ARBA00023289"/>
    </source>
</evidence>
<evidence type="ECO:0000256" key="1">
    <source>
        <dbReference type="ARBA" id="ARBA00006270"/>
    </source>
</evidence>
<dbReference type="PANTHER" id="PTHR47980">
    <property type="entry name" value="LD44762P"/>
    <property type="match status" value="1"/>
</dbReference>
<evidence type="ECO:0000256" key="6">
    <source>
        <dbReference type="ARBA" id="ARBA00053444"/>
    </source>
</evidence>
<dbReference type="Proteomes" id="UP000276133">
    <property type="component" value="Unassembled WGS sequence"/>
</dbReference>
<dbReference type="SUPFAM" id="SSF52540">
    <property type="entry name" value="P-loop containing nucleoside triphosphate hydrolases"/>
    <property type="match status" value="1"/>
</dbReference>
<dbReference type="EMBL" id="REGN01005879">
    <property type="protein sequence ID" value="RNA11701.1"/>
    <property type="molecule type" value="Genomic_DNA"/>
</dbReference>
<evidence type="ECO:0000256" key="8">
    <source>
        <dbReference type="ARBA" id="ARBA00081865"/>
    </source>
</evidence>
<dbReference type="Pfam" id="PF00071">
    <property type="entry name" value="Ras"/>
    <property type="match status" value="1"/>
</dbReference>
<keyword evidence="5" id="KW-0636">Prenylation</keyword>
<dbReference type="OrthoDB" id="9989112at2759"/>
<dbReference type="STRING" id="10195.A0A3M7QKZ9"/>
<keyword evidence="2" id="KW-0547">Nucleotide-binding</keyword>
<keyword evidence="3" id="KW-0342">GTP-binding</keyword>
<dbReference type="PROSITE" id="PS51421">
    <property type="entry name" value="RAS"/>
    <property type="match status" value="1"/>
</dbReference>